<proteinExistence type="predicted"/>
<keyword evidence="2" id="KW-1185">Reference proteome</keyword>
<evidence type="ECO:0000313" key="2">
    <source>
        <dbReference type="Proteomes" id="UP000800036"/>
    </source>
</evidence>
<feature type="non-terminal residue" evidence="1">
    <location>
        <position position="1"/>
    </location>
</feature>
<feature type="non-terminal residue" evidence="1">
    <location>
        <position position="75"/>
    </location>
</feature>
<dbReference type="EMBL" id="ML976750">
    <property type="protein sequence ID" value="KAF1966194.1"/>
    <property type="molecule type" value="Genomic_DNA"/>
</dbReference>
<gene>
    <name evidence="1" type="ORF">BU23DRAFT_425885</name>
</gene>
<dbReference type="OrthoDB" id="9981319at2759"/>
<reference evidence="1" key="1">
    <citation type="journal article" date="2020" name="Stud. Mycol.">
        <title>101 Dothideomycetes genomes: a test case for predicting lifestyles and emergence of pathogens.</title>
        <authorList>
            <person name="Haridas S."/>
            <person name="Albert R."/>
            <person name="Binder M."/>
            <person name="Bloem J."/>
            <person name="Labutti K."/>
            <person name="Salamov A."/>
            <person name="Andreopoulos B."/>
            <person name="Baker S."/>
            <person name="Barry K."/>
            <person name="Bills G."/>
            <person name="Bluhm B."/>
            <person name="Cannon C."/>
            <person name="Castanera R."/>
            <person name="Culley D."/>
            <person name="Daum C."/>
            <person name="Ezra D."/>
            <person name="Gonzalez J."/>
            <person name="Henrissat B."/>
            <person name="Kuo A."/>
            <person name="Liang C."/>
            <person name="Lipzen A."/>
            <person name="Lutzoni F."/>
            <person name="Magnuson J."/>
            <person name="Mondo S."/>
            <person name="Nolan M."/>
            <person name="Ohm R."/>
            <person name="Pangilinan J."/>
            <person name="Park H.-J."/>
            <person name="Ramirez L."/>
            <person name="Alfaro M."/>
            <person name="Sun H."/>
            <person name="Tritt A."/>
            <person name="Yoshinaga Y."/>
            <person name="Zwiers L.-H."/>
            <person name="Turgeon B."/>
            <person name="Goodwin S."/>
            <person name="Spatafora J."/>
            <person name="Crous P."/>
            <person name="Grigoriev I."/>
        </authorList>
    </citation>
    <scope>NUCLEOTIDE SEQUENCE</scope>
    <source>
        <strain evidence="1">CBS 107.79</strain>
    </source>
</reference>
<organism evidence="1 2">
    <name type="scientific">Bimuria novae-zelandiae CBS 107.79</name>
    <dbReference type="NCBI Taxonomy" id="1447943"/>
    <lineage>
        <taxon>Eukaryota</taxon>
        <taxon>Fungi</taxon>
        <taxon>Dikarya</taxon>
        <taxon>Ascomycota</taxon>
        <taxon>Pezizomycotina</taxon>
        <taxon>Dothideomycetes</taxon>
        <taxon>Pleosporomycetidae</taxon>
        <taxon>Pleosporales</taxon>
        <taxon>Massarineae</taxon>
        <taxon>Didymosphaeriaceae</taxon>
        <taxon>Bimuria</taxon>
    </lineage>
</organism>
<evidence type="ECO:0000313" key="1">
    <source>
        <dbReference type="EMBL" id="KAF1966194.1"/>
    </source>
</evidence>
<name>A0A6A5UNF2_9PLEO</name>
<protein>
    <submittedName>
        <fullName evidence="1">Uncharacterized protein</fullName>
    </submittedName>
</protein>
<accession>A0A6A5UNF2</accession>
<dbReference type="Proteomes" id="UP000800036">
    <property type="component" value="Unassembled WGS sequence"/>
</dbReference>
<sequence length="75" mass="8002">SGCITNPEALHSIWIFDDIAGSAKQGFVLPESRSLTGDFGIGNDVKWAKGYLGEFEKRAAGGNEGMRGLAEDVRS</sequence>
<dbReference type="AlphaFoldDB" id="A0A6A5UNF2"/>